<sequence length="478" mass="51659">MNTSTAFRSRLAALLATLEQGLVERRHVVRMTLLAALAGEHTLLIGPPGTAKSELARRLHRAFRDARYFERLLTRFSVPEELFGPLSIRALEQDRYERHTDGFLPDATIAFIDEVFKANSAILNALLTLLNEREFDNGAGRQLCPLVSVIGATNEVPDDEVGEAFFDRFLLRIPVSAVSGDGFAALLAAGCADEWTPPADALLLGDEDLGAVSNAAQAVRLPARVVCLLAELRAHLADEGAYVSDRRWVKTAWLLRVAAAAEGRDQVGPWDLLLLPACVAPDAGRQAAVADWLLARLGVRAGFAPERLSRVVQAFQAQLETEQNASDLDYDESGRLRFSAPEAMTEKAEELAGVIGDAKGGAGALRMNYSRRRRYGPAHIAARTGQIDDLLARIAGYAEELAAERASLAAARASTLWLDDGLLAALDARLADTAAVIAGLAERACDARRGFDNLPRLSAEEAARFSDLPEPVEHEPLA</sequence>
<dbReference type="CDD" id="cd00009">
    <property type="entry name" value="AAA"/>
    <property type="match status" value="1"/>
</dbReference>
<dbReference type="InterPro" id="IPR041538">
    <property type="entry name" value="RavA-like_AAA_lid"/>
</dbReference>
<dbReference type="InterPro" id="IPR045427">
    <property type="entry name" value="MoxR"/>
</dbReference>
<dbReference type="Gene3D" id="3.40.50.300">
    <property type="entry name" value="P-loop containing nucleotide triphosphate hydrolases"/>
    <property type="match status" value="1"/>
</dbReference>
<dbReference type="Pfam" id="PF20030">
    <property type="entry name" value="bpMoxR"/>
    <property type="match status" value="1"/>
</dbReference>
<dbReference type="PANTHER" id="PTHR32204">
    <property type="entry name" value="ATPASE RAVA"/>
    <property type="match status" value="1"/>
</dbReference>
<dbReference type="SMART" id="SM00382">
    <property type="entry name" value="AAA"/>
    <property type="match status" value="1"/>
</dbReference>
<dbReference type="PANTHER" id="PTHR32204:SF0">
    <property type="entry name" value="ATPASE RAVA"/>
    <property type="match status" value="1"/>
</dbReference>
<gene>
    <name evidence="2" type="ORF">METUNv1_02335</name>
</gene>
<dbReference type="EMBL" id="AFHG01000052">
    <property type="protein sequence ID" value="EGK70949.1"/>
    <property type="molecule type" value="Genomic_DNA"/>
</dbReference>
<organism evidence="2 3">
    <name type="scientific">Methyloversatilis universalis (strain ATCC BAA-1314 / DSM 25237 / JCM 13912 / CCUG 52030 / FAM5)</name>
    <dbReference type="NCBI Taxonomy" id="1000565"/>
    <lineage>
        <taxon>Bacteria</taxon>
        <taxon>Pseudomonadati</taxon>
        <taxon>Pseudomonadota</taxon>
        <taxon>Betaproteobacteria</taxon>
        <taxon>Nitrosomonadales</taxon>
        <taxon>Sterolibacteriaceae</taxon>
        <taxon>Methyloversatilis</taxon>
    </lineage>
</organism>
<evidence type="ECO:0000313" key="2">
    <source>
        <dbReference type="EMBL" id="EGK70949.1"/>
    </source>
</evidence>
<comment type="caution">
    <text evidence="2">The sequence shown here is derived from an EMBL/GenBank/DDBJ whole genome shotgun (WGS) entry which is preliminary data.</text>
</comment>
<reference evidence="2 3" key="1">
    <citation type="journal article" date="2011" name="J. Bacteriol.">
        <title>Genome sequence of Methyloversatilis universalis FAM5T, a methylotrophic representative of the order Rhodocyclales.</title>
        <authorList>
            <person name="Kittichotirat W."/>
            <person name="Good N.M."/>
            <person name="Hall R."/>
            <person name="Bringel F."/>
            <person name="Lajus A."/>
            <person name="Medigue C."/>
            <person name="Smalley N.E."/>
            <person name="Beck D."/>
            <person name="Bumgarner R."/>
            <person name="Vuilleumier S."/>
            <person name="Kalyuzhnaya M.G."/>
        </authorList>
    </citation>
    <scope>NUCLEOTIDE SEQUENCE [LARGE SCALE GENOMIC DNA]</scope>
    <source>
        <strain evidence="3">ATCC BAA-1314 / JCM 13912 / FAM5</strain>
    </source>
</reference>
<dbReference type="OrthoDB" id="1814213at2"/>
<feature type="domain" description="AAA+ ATPase" evidence="1">
    <location>
        <begin position="38"/>
        <end position="179"/>
    </location>
</feature>
<dbReference type="InterPro" id="IPR027417">
    <property type="entry name" value="P-loop_NTPase"/>
</dbReference>
<keyword evidence="3" id="KW-1185">Reference proteome</keyword>
<evidence type="ECO:0000313" key="3">
    <source>
        <dbReference type="Proteomes" id="UP000005019"/>
    </source>
</evidence>
<dbReference type="InterPro" id="IPR003593">
    <property type="entry name" value="AAA+_ATPase"/>
</dbReference>
<proteinExistence type="predicted"/>
<dbReference type="SUPFAM" id="SSF52540">
    <property type="entry name" value="P-loop containing nucleoside triphosphate hydrolases"/>
    <property type="match status" value="1"/>
</dbReference>
<dbReference type="Pfam" id="PF17868">
    <property type="entry name" value="AAA_lid_8"/>
    <property type="match status" value="1"/>
</dbReference>
<protein>
    <submittedName>
        <fullName evidence="2">ATPase associated with various cellular activities AAA_5</fullName>
    </submittedName>
</protein>
<dbReference type="AlphaFoldDB" id="F5RDG8"/>
<dbReference type="Proteomes" id="UP000005019">
    <property type="component" value="Unassembled WGS sequence"/>
</dbReference>
<dbReference type="STRING" id="1000565.METUNv1_02335"/>
<dbReference type="eggNOG" id="COG0714">
    <property type="taxonomic scope" value="Bacteria"/>
</dbReference>
<dbReference type="InterPro" id="IPR050513">
    <property type="entry name" value="RavA_ATPases"/>
</dbReference>
<dbReference type="RefSeq" id="WP_008061850.1">
    <property type="nucleotide sequence ID" value="NZ_AFHG01000052.1"/>
</dbReference>
<accession>F5RDG8</accession>
<evidence type="ECO:0000259" key="1">
    <source>
        <dbReference type="SMART" id="SM00382"/>
    </source>
</evidence>
<name>F5RDG8_METUF</name>